<evidence type="ECO:0000313" key="2">
    <source>
        <dbReference type="Proteomes" id="UP000603227"/>
    </source>
</evidence>
<accession>A0A919DGJ4</accession>
<dbReference type="Proteomes" id="UP000603227">
    <property type="component" value="Unassembled WGS sequence"/>
</dbReference>
<comment type="caution">
    <text evidence="1">The sequence shown here is derived from an EMBL/GenBank/DDBJ whole genome shotgun (WGS) entry which is preliminary data.</text>
</comment>
<dbReference type="RefSeq" id="WP_189786193.1">
    <property type="nucleotide sequence ID" value="NZ_BNAT01000029.1"/>
</dbReference>
<organism evidence="1 2">
    <name type="scientific">Streptomyces capitiformicae</name>
    <dbReference type="NCBI Taxonomy" id="2014920"/>
    <lineage>
        <taxon>Bacteria</taxon>
        <taxon>Bacillati</taxon>
        <taxon>Actinomycetota</taxon>
        <taxon>Actinomycetes</taxon>
        <taxon>Kitasatosporales</taxon>
        <taxon>Streptomycetaceae</taxon>
        <taxon>Streptomyces</taxon>
    </lineage>
</organism>
<keyword evidence="2" id="KW-1185">Reference proteome</keyword>
<proteinExistence type="predicted"/>
<sequence>MLTSTAAAHTHRLDARIRALLPISLLPRFCLLSNGAVLVEQPMPLRDIVTGLAEVELPGHTKQLLDLR</sequence>
<dbReference type="AlphaFoldDB" id="A0A919DGJ4"/>
<evidence type="ECO:0000313" key="1">
    <source>
        <dbReference type="EMBL" id="GHE45763.1"/>
    </source>
</evidence>
<reference evidence="1" key="2">
    <citation type="submission" date="2020-09" db="EMBL/GenBank/DDBJ databases">
        <authorList>
            <person name="Sun Q."/>
            <person name="Zhou Y."/>
        </authorList>
    </citation>
    <scope>NUCLEOTIDE SEQUENCE</scope>
    <source>
        <strain evidence="1">CGMCC 4.7403</strain>
    </source>
</reference>
<name>A0A919DGJ4_9ACTN</name>
<protein>
    <submittedName>
        <fullName evidence="1">Uncharacterized protein</fullName>
    </submittedName>
</protein>
<reference evidence="1" key="1">
    <citation type="journal article" date="2014" name="Int. J. Syst. Evol. Microbiol.">
        <title>Complete genome sequence of Corynebacterium casei LMG S-19264T (=DSM 44701T), isolated from a smear-ripened cheese.</title>
        <authorList>
            <consortium name="US DOE Joint Genome Institute (JGI-PGF)"/>
            <person name="Walter F."/>
            <person name="Albersmeier A."/>
            <person name="Kalinowski J."/>
            <person name="Ruckert C."/>
        </authorList>
    </citation>
    <scope>NUCLEOTIDE SEQUENCE</scope>
    <source>
        <strain evidence="1">CGMCC 4.7403</strain>
    </source>
</reference>
<gene>
    <name evidence="1" type="ORF">GCM10017771_66300</name>
</gene>
<dbReference type="EMBL" id="BNAT01000029">
    <property type="protein sequence ID" value="GHE45763.1"/>
    <property type="molecule type" value="Genomic_DNA"/>
</dbReference>